<dbReference type="PROSITE" id="PS00107">
    <property type="entry name" value="PROTEIN_KINASE_ATP"/>
    <property type="match status" value="1"/>
</dbReference>
<comment type="caution">
    <text evidence="13">The sequence shown here is derived from an EMBL/GenBank/DDBJ whole genome shotgun (WGS) entry which is preliminary data.</text>
</comment>
<feature type="compositionally biased region" description="Basic and acidic residues" evidence="11">
    <location>
        <begin position="599"/>
        <end position="622"/>
    </location>
</feature>
<feature type="region of interest" description="Disordered" evidence="11">
    <location>
        <begin position="467"/>
        <end position="491"/>
    </location>
</feature>
<dbReference type="FunFam" id="1.10.510.10:FF:000294">
    <property type="entry name" value="Serine/threonine-protein kinase OXI1"/>
    <property type="match status" value="1"/>
</dbReference>
<keyword evidence="7 10" id="KW-0067">ATP-binding</keyword>
<evidence type="ECO:0000256" key="11">
    <source>
        <dbReference type="SAM" id="MobiDB-lite"/>
    </source>
</evidence>
<comment type="catalytic activity">
    <reaction evidence="9">
        <text>L-seryl-[protein] + ATP = O-phospho-L-seryl-[protein] + ADP + H(+)</text>
        <dbReference type="Rhea" id="RHEA:17989"/>
        <dbReference type="Rhea" id="RHEA-COMP:9863"/>
        <dbReference type="Rhea" id="RHEA-COMP:11604"/>
        <dbReference type="ChEBI" id="CHEBI:15378"/>
        <dbReference type="ChEBI" id="CHEBI:29999"/>
        <dbReference type="ChEBI" id="CHEBI:30616"/>
        <dbReference type="ChEBI" id="CHEBI:83421"/>
        <dbReference type="ChEBI" id="CHEBI:456216"/>
        <dbReference type="EC" id="2.7.11.1"/>
    </reaction>
</comment>
<reference evidence="13" key="2">
    <citation type="journal article" date="2023" name="Microbiol Resour">
        <title>Decontamination and Annotation of the Draft Genome Sequence of the Oomycete Lagenidium giganteum ARSEF 373.</title>
        <authorList>
            <person name="Morgan W.R."/>
            <person name="Tartar A."/>
        </authorList>
    </citation>
    <scope>NUCLEOTIDE SEQUENCE</scope>
    <source>
        <strain evidence="13">ARSEF 373</strain>
    </source>
</reference>
<evidence type="ECO:0000256" key="4">
    <source>
        <dbReference type="ARBA" id="ARBA00022679"/>
    </source>
</evidence>
<organism evidence="13 14">
    <name type="scientific">Lagenidium giganteum</name>
    <dbReference type="NCBI Taxonomy" id="4803"/>
    <lineage>
        <taxon>Eukaryota</taxon>
        <taxon>Sar</taxon>
        <taxon>Stramenopiles</taxon>
        <taxon>Oomycota</taxon>
        <taxon>Peronosporomycetes</taxon>
        <taxon>Pythiales</taxon>
        <taxon>Pythiaceae</taxon>
    </lineage>
</organism>
<dbReference type="PANTHER" id="PTHR45637">
    <property type="entry name" value="FLIPPASE KINASE 1-RELATED"/>
    <property type="match status" value="1"/>
</dbReference>
<accession>A0AAV2YN51</accession>
<feature type="compositionally biased region" description="Basic and acidic residues" evidence="11">
    <location>
        <begin position="540"/>
        <end position="563"/>
    </location>
</feature>
<keyword evidence="4" id="KW-0808">Transferase</keyword>
<feature type="compositionally biased region" description="Polar residues" evidence="11">
    <location>
        <begin position="20"/>
        <end position="29"/>
    </location>
</feature>
<keyword evidence="5 10" id="KW-0547">Nucleotide-binding</keyword>
<dbReference type="InterPro" id="IPR008271">
    <property type="entry name" value="Ser/Thr_kinase_AS"/>
</dbReference>
<dbReference type="SMART" id="SM00220">
    <property type="entry name" value="S_TKc"/>
    <property type="match status" value="1"/>
</dbReference>
<dbReference type="EMBL" id="DAKRPA010000234">
    <property type="protein sequence ID" value="DAZ94764.1"/>
    <property type="molecule type" value="Genomic_DNA"/>
</dbReference>
<dbReference type="InterPro" id="IPR000719">
    <property type="entry name" value="Prot_kinase_dom"/>
</dbReference>
<dbReference type="Gene3D" id="3.30.200.20">
    <property type="entry name" value="Phosphorylase Kinase, domain 1"/>
    <property type="match status" value="1"/>
</dbReference>
<sequence>MDQPNHAATGLPGALRDPASRTTTATNMTVAARNHLPSGESRTASSPPPAPTLLSIDVDAGKIAEPSTAIPCAGKVGPQNFEKIRILGVGSTGRVYLVRSVGLGEEQYYAMKVVKKSELVKRNRVQRILTERQILSVASHPFVVTLYYSFQTDDYFYLVMQYCAGGEFFSFLKRQERSRLTEEQTKFYAAEVLVALEYLHLIGIIYRDLKPENILVHESGHIMLSDFDLAFEQTNSPVSVSPVGSYMSATGLHVSARKSSVASVSASDRALWLRIAEYKPQGKPHPRRSSWCAPFSCITGARIAYPLMDTEAHLDNGEKRTSFVGTHEYVAPEIIAEEGYVGSVDWWAFGILLYEMVYATTPFRGTTQIQTLENILDISEDIEFPTDVTVSEEFKDLIRRLLAKNVTKRLQNPILIKTHPFFRSVRWQLIRHQKPPIVPPKVHALQERQYTAEEIDAFDNEVPFMRGAPSPNKSKRMHRTTSAGSDVGHVEGNTAVAGDTAVHATDAESTAHEHARRSRKSSSARTMAMSAYVSHSRAASSDHLHHGEHHSTTRSDGHAHDQPHGASPSHSRMAATDIELQAFDYSSNDKPKYWTSNESTRELMKKLSEMREASPEELHESS</sequence>
<feature type="region of interest" description="Disordered" evidence="11">
    <location>
        <begin position="587"/>
        <end position="622"/>
    </location>
</feature>
<evidence type="ECO:0000313" key="14">
    <source>
        <dbReference type="Proteomes" id="UP001146120"/>
    </source>
</evidence>
<keyword evidence="14" id="KW-1185">Reference proteome</keyword>
<evidence type="ECO:0000256" key="2">
    <source>
        <dbReference type="ARBA" id="ARBA00012513"/>
    </source>
</evidence>
<protein>
    <recommendedName>
        <fullName evidence="2">non-specific serine/threonine protein kinase</fullName>
        <ecNumber evidence="2">2.7.11.1</ecNumber>
    </recommendedName>
</protein>
<feature type="domain" description="Protein kinase" evidence="12">
    <location>
        <begin position="81"/>
        <end position="422"/>
    </location>
</feature>
<evidence type="ECO:0000256" key="8">
    <source>
        <dbReference type="ARBA" id="ARBA00047899"/>
    </source>
</evidence>
<dbReference type="EC" id="2.7.11.1" evidence="2"/>
<dbReference type="SUPFAM" id="SSF56112">
    <property type="entry name" value="Protein kinase-like (PK-like)"/>
    <property type="match status" value="1"/>
</dbReference>
<keyword evidence="6" id="KW-0418">Kinase</keyword>
<dbReference type="PROSITE" id="PS50011">
    <property type="entry name" value="PROTEIN_KINASE_DOM"/>
    <property type="match status" value="1"/>
</dbReference>
<comment type="similarity">
    <text evidence="1">Belongs to the protein kinase superfamily. AGC Ser/Thr protein kinase family.</text>
</comment>
<keyword evidence="3" id="KW-0723">Serine/threonine-protein kinase</keyword>
<evidence type="ECO:0000259" key="12">
    <source>
        <dbReference type="PROSITE" id="PS50011"/>
    </source>
</evidence>
<feature type="binding site" evidence="10">
    <location>
        <position position="116"/>
    </location>
    <ligand>
        <name>ATP</name>
        <dbReference type="ChEBI" id="CHEBI:30616"/>
    </ligand>
</feature>
<evidence type="ECO:0000256" key="6">
    <source>
        <dbReference type="ARBA" id="ARBA00022777"/>
    </source>
</evidence>
<proteinExistence type="inferred from homology"/>
<evidence type="ECO:0000313" key="13">
    <source>
        <dbReference type="EMBL" id="DAZ94764.1"/>
    </source>
</evidence>
<dbReference type="Pfam" id="PF00069">
    <property type="entry name" value="Pkinase"/>
    <property type="match status" value="2"/>
</dbReference>
<dbReference type="GO" id="GO:0005524">
    <property type="term" value="F:ATP binding"/>
    <property type="evidence" value="ECO:0007669"/>
    <property type="project" value="UniProtKB-UniRule"/>
</dbReference>
<dbReference type="InterPro" id="IPR011009">
    <property type="entry name" value="Kinase-like_dom_sf"/>
</dbReference>
<evidence type="ECO:0000256" key="1">
    <source>
        <dbReference type="ARBA" id="ARBA00009903"/>
    </source>
</evidence>
<evidence type="ECO:0000256" key="9">
    <source>
        <dbReference type="ARBA" id="ARBA00048679"/>
    </source>
</evidence>
<dbReference type="Proteomes" id="UP001146120">
    <property type="component" value="Unassembled WGS sequence"/>
</dbReference>
<gene>
    <name evidence="13" type="ORF">N0F65_011328</name>
</gene>
<evidence type="ECO:0000256" key="7">
    <source>
        <dbReference type="ARBA" id="ARBA00022840"/>
    </source>
</evidence>
<name>A0AAV2YN51_9STRA</name>
<feature type="region of interest" description="Disordered" evidence="11">
    <location>
        <begin position="505"/>
        <end position="572"/>
    </location>
</feature>
<evidence type="ECO:0000256" key="3">
    <source>
        <dbReference type="ARBA" id="ARBA00022527"/>
    </source>
</evidence>
<dbReference type="PROSITE" id="PS00108">
    <property type="entry name" value="PROTEIN_KINASE_ST"/>
    <property type="match status" value="1"/>
</dbReference>
<dbReference type="InterPro" id="IPR017441">
    <property type="entry name" value="Protein_kinase_ATP_BS"/>
</dbReference>
<evidence type="ECO:0000256" key="10">
    <source>
        <dbReference type="PROSITE-ProRule" id="PRU10141"/>
    </source>
</evidence>
<dbReference type="GO" id="GO:0004674">
    <property type="term" value="F:protein serine/threonine kinase activity"/>
    <property type="evidence" value="ECO:0007669"/>
    <property type="project" value="UniProtKB-KW"/>
</dbReference>
<comment type="catalytic activity">
    <reaction evidence="8">
        <text>L-threonyl-[protein] + ATP = O-phospho-L-threonyl-[protein] + ADP + H(+)</text>
        <dbReference type="Rhea" id="RHEA:46608"/>
        <dbReference type="Rhea" id="RHEA-COMP:11060"/>
        <dbReference type="Rhea" id="RHEA-COMP:11605"/>
        <dbReference type="ChEBI" id="CHEBI:15378"/>
        <dbReference type="ChEBI" id="CHEBI:30013"/>
        <dbReference type="ChEBI" id="CHEBI:30616"/>
        <dbReference type="ChEBI" id="CHEBI:61977"/>
        <dbReference type="ChEBI" id="CHEBI:456216"/>
        <dbReference type="EC" id="2.7.11.1"/>
    </reaction>
</comment>
<feature type="region of interest" description="Disordered" evidence="11">
    <location>
        <begin position="1"/>
        <end position="52"/>
    </location>
</feature>
<dbReference type="Gene3D" id="1.10.510.10">
    <property type="entry name" value="Transferase(Phosphotransferase) domain 1"/>
    <property type="match status" value="2"/>
</dbReference>
<evidence type="ECO:0000256" key="5">
    <source>
        <dbReference type="ARBA" id="ARBA00022741"/>
    </source>
</evidence>
<reference evidence="13" key="1">
    <citation type="submission" date="2022-11" db="EMBL/GenBank/DDBJ databases">
        <authorList>
            <person name="Morgan W.R."/>
            <person name="Tartar A."/>
        </authorList>
    </citation>
    <scope>NUCLEOTIDE SEQUENCE</scope>
    <source>
        <strain evidence="13">ARSEF 373</strain>
    </source>
</reference>
<dbReference type="AlphaFoldDB" id="A0AAV2YN51"/>